<sequence>MDKTHHCRHPVILLSLHRSKKEAMRCVFISFPDDLHQSLFLDFFSLSDCNEFTQKTSRIVSPSPSLSPFLSLSSPSLSLSLSLSMFHTDKRNASQKFIVRISRFACFSSSFLSFFLQSDFLSPFRKNLRIHLDVFIEITTRLSVTQTHNLFS</sequence>
<evidence type="ECO:0000313" key="2">
    <source>
        <dbReference type="Proteomes" id="UP000597762"/>
    </source>
</evidence>
<dbReference type="AlphaFoldDB" id="A0A812DL51"/>
<dbReference type="Proteomes" id="UP000597762">
    <property type="component" value="Unassembled WGS sequence"/>
</dbReference>
<accession>A0A812DL51</accession>
<reference evidence="1" key="1">
    <citation type="submission" date="2021-01" db="EMBL/GenBank/DDBJ databases">
        <authorList>
            <person name="Li R."/>
            <person name="Bekaert M."/>
        </authorList>
    </citation>
    <scope>NUCLEOTIDE SEQUENCE</scope>
    <source>
        <strain evidence="1">Farmed</strain>
    </source>
</reference>
<proteinExistence type="predicted"/>
<keyword evidence="2" id="KW-1185">Reference proteome</keyword>
<comment type="caution">
    <text evidence="1">The sequence shown here is derived from an EMBL/GenBank/DDBJ whole genome shotgun (WGS) entry which is preliminary data.</text>
</comment>
<gene>
    <name evidence="1" type="ORF">SPHA_53794</name>
</gene>
<protein>
    <submittedName>
        <fullName evidence="1">Uncharacterized protein</fullName>
    </submittedName>
</protein>
<evidence type="ECO:0000313" key="1">
    <source>
        <dbReference type="EMBL" id="CAE1300332.1"/>
    </source>
</evidence>
<name>A0A812DL51_ACAPH</name>
<organism evidence="1 2">
    <name type="scientific">Acanthosepion pharaonis</name>
    <name type="common">Pharaoh cuttlefish</name>
    <name type="synonym">Sepia pharaonis</name>
    <dbReference type="NCBI Taxonomy" id="158019"/>
    <lineage>
        <taxon>Eukaryota</taxon>
        <taxon>Metazoa</taxon>
        <taxon>Spiralia</taxon>
        <taxon>Lophotrochozoa</taxon>
        <taxon>Mollusca</taxon>
        <taxon>Cephalopoda</taxon>
        <taxon>Coleoidea</taxon>
        <taxon>Decapodiformes</taxon>
        <taxon>Sepiida</taxon>
        <taxon>Sepiina</taxon>
        <taxon>Sepiidae</taxon>
        <taxon>Acanthosepion</taxon>
    </lineage>
</organism>
<dbReference type="EMBL" id="CAHIKZ030003433">
    <property type="protein sequence ID" value="CAE1300332.1"/>
    <property type="molecule type" value="Genomic_DNA"/>
</dbReference>